<feature type="binding site" evidence="10">
    <location>
        <position position="25"/>
    </location>
    <ligand>
        <name>Ca(2+)</name>
        <dbReference type="ChEBI" id="CHEBI:29108"/>
        <label>1</label>
    </ligand>
</feature>
<feature type="binding site" evidence="10">
    <location>
        <position position="23"/>
    </location>
    <ligand>
        <name>Ca(2+)</name>
        <dbReference type="ChEBI" id="CHEBI:29108"/>
        <label>1</label>
    </ligand>
</feature>
<dbReference type="PANTHER" id="PTHR31388:SF203">
    <property type="entry name" value="PEROXIDASE"/>
    <property type="match status" value="1"/>
</dbReference>
<name>A0A392M7F6_9FABA</name>
<feature type="site" description="Transition state stabilizer" evidence="11">
    <location>
        <position position="11"/>
    </location>
</feature>
<evidence type="ECO:0000256" key="9">
    <source>
        <dbReference type="PIRSR" id="PIRSR600823-1"/>
    </source>
</evidence>
<feature type="binding site" evidence="10">
    <location>
        <position position="21"/>
    </location>
    <ligand>
        <name>Ca(2+)</name>
        <dbReference type="ChEBI" id="CHEBI:29108"/>
        <label>1</label>
    </ligand>
</feature>
<organism evidence="15 16">
    <name type="scientific">Trifolium medium</name>
    <dbReference type="NCBI Taxonomy" id="97028"/>
    <lineage>
        <taxon>Eukaryota</taxon>
        <taxon>Viridiplantae</taxon>
        <taxon>Streptophyta</taxon>
        <taxon>Embryophyta</taxon>
        <taxon>Tracheophyta</taxon>
        <taxon>Spermatophyta</taxon>
        <taxon>Magnoliopsida</taxon>
        <taxon>eudicotyledons</taxon>
        <taxon>Gunneridae</taxon>
        <taxon>Pentapetalae</taxon>
        <taxon>rosids</taxon>
        <taxon>fabids</taxon>
        <taxon>Fabales</taxon>
        <taxon>Fabaceae</taxon>
        <taxon>Papilionoideae</taxon>
        <taxon>50 kb inversion clade</taxon>
        <taxon>NPAAA clade</taxon>
        <taxon>Hologalegina</taxon>
        <taxon>IRL clade</taxon>
        <taxon>Trifolieae</taxon>
        <taxon>Trifolium</taxon>
    </lineage>
</organism>
<evidence type="ECO:0000256" key="8">
    <source>
        <dbReference type="ARBA" id="ARBA00023004"/>
    </source>
</evidence>
<dbReference type="EMBL" id="LXQA010005166">
    <property type="protein sequence ID" value="MCH83417.1"/>
    <property type="molecule type" value="Genomic_DNA"/>
</dbReference>
<evidence type="ECO:0000256" key="2">
    <source>
        <dbReference type="ARBA" id="ARBA00001970"/>
    </source>
</evidence>
<feature type="non-terminal residue" evidence="15">
    <location>
        <position position="1"/>
    </location>
</feature>
<dbReference type="Pfam" id="PF00141">
    <property type="entry name" value="peroxidase"/>
    <property type="match status" value="1"/>
</dbReference>
<dbReference type="Proteomes" id="UP000265520">
    <property type="component" value="Unassembled WGS sequence"/>
</dbReference>
<proteinExistence type="inferred from homology"/>
<comment type="caution">
    <text evidence="15">The sequence shown here is derived from an EMBL/GenBank/DDBJ whole genome shotgun (WGS) entry which is preliminary data.</text>
</comment>
<keyword evidence="16" id="KW-1185">Reference proteome</keyword>
<dbReference type="InterPro" id="IPR000823">
    <property type="entry name" value="Peroxidase_pln"/>
</dbReference>
<dbReference type="SUPFAM" id="SSF48113">
    <property type="entry name" value="Heme-dependent peroxidases"/>
    <property type="match status" value="1"/>
</dbReference>
<evidence type="ECO:0000256" key="5">
    <source>
        <dbReference type="ARBA" id="ARBA00022617"/>
    </source>
</evidence>
<comment type="cofactor">
    <cofactor evidence="2">
        <name>heme b</name>
        <dbReference type="ChEBI" id="CHEBI:60344"/>
    </cofactor>
</comment>
<feature type="binding site" evidence="10">
    <location>
        <position position="16"/>
    </location>
    <ligand>
        <name>Ca(2+)</name>
        <dbReference type="ChEBI" id="CHEBI:29108"/>
        <label>1</label>
    </ligand>
</feature>
<evidence type="ECO:0000256" key="12">
    <source>
        <dbReference type="PIRSR" id="PIRSR600823-5"/>
    </source>
</evidence>
<dbReference type="PRINTS" id="PR00458">
    <property type="entry name" value="PEROXIDASE"/>
</dbReference>
<evidence type="ECO:0000313" key="16">
    <source>
        <dbReference type="Proteomes" id="UP000265520"/>
    </source>
</evidence>
<dbReference type="InterPro" id="IPR002016">
    <property type="entry name" value="Haem_peroxidase"/>
</dbReference>
<dbReference type="PROSITE" id="PS50873">
    <property type="entry name" value="PEROXIDASE_4"/>
    <property type="match status" value="1"/>
</dbReference>
<feature type="binding site" evidence="10">
    <location>
        <position position="37"/>
    </location>
    <ligand>
        <name>Ca(2+)</name>
        <dbReference type="ChEBI" id="CHEBI:29108"/>
        <label>1</label>
    </ligand>
</feature>
<evidence type="ECO:0000256" key="11">
    <source>
        <dbReference type="PIRSR" id="PIRSR600823-4"/>
    </source>
</evidence>
<keyword evidence="8" id="KW-0408">Iron</keyword>
<keyword evidence="6 10" id="KW-0479">Metal-binding</keyword>
<reference evidence="15 16" key="1">
    <citation type="journal article" date="2018" name="Front. Plant Sci.">
        <title>Red Clover (Trifolium pratense) and Zigzag Clover (T. medium) - A Picture of Genomic Similarities and Differences.</title>
        <authorList>
            <person name="Dluhosova J."/>
            <person name="Istvanek J."/>
            <person name="Nedelnik J."/>
            <person name="Repkova J."/>
        </authorList>
    </citation>
    <scope>NUCLEOTIDE SEQUENCE [LARGE SCALE GENOMIC DNA]</scope>
    <source>
        <strain evidence="16">cv. 10/8</strain>
        <tissue evidence="15">Leaf</tissue>
    </source>
</reference>
<sequence>QDPRMPASLIRLHFHDCFVQGCDASVLLNNTATIVSEQDAAPNNQSLRGFNVVNRIKLAVDNACPNLVSCADILTLAAEKSSVMVHMFN</sequence>
<evidence type="ECO:0000256" key="1">
    <source>
        <dbReference type="ARBA" id="ARBA00000189"/>
    </source>
</evidence>
<dbReference type="AlphaFoldDB" id="A0A392M7F6"/>
<dbReference type="GO" id="GO:0006979">
    <property type="term" value="P:response to oxidative stress"/>
    <property type="evidence" value="ECO:0007669"/>
    <property type="project" value="InterPro"/>
</dbReference>
<feature type="binding site" evidence="10">
    <location>
        <position position="19"/>
    </location>
    <ligand>
        <name>Ca(2+)</name>
        <dbReference type="ChEBI" id="CHEBI:29108"/>
        <label>1</label>
    </ligand>
</feature>
<protein>
    <recommendedName>
        <fullName evidence="3">peroxidase</fullName>
        <ecNumber evidence="3">1.11.1.7</ecNumber>
    </recommendedName>
</protein>
<dbReference type="InterPro" id="IPR010255">
    <property type="entry name" value="Haem_peroxidase_sf"/>
</dbReference>
<feature type="disulfide bond" evidence="12">
    <location>
        <begin position="17"/>
        <end position="22"/>
    </location>
</feature>
<evidence type="ECO:0000259" key="14">
    <source>
        <dbReference type="PROSITE" id="PS50873"/>
    </source>
</evidence>
<keyword evidence="4 15" id="KW-0575">Peroxidase</keyword>
<dbReference type="PRINTS" id="PR00461">
    <property type="entry name" value="PLPEROXIDASE"/>
</dbReference>
<dbReference type="GO" id="GO:0020037">
    <property type="term" value="F:heme binding"/>
    <property type="evidence" value="ECO:0007669"/>
    <property type="project" value="InterPro"/>
</dbReference>
<dbReference type="GO" id="GO:0140825">
    <property type="term" value="F:lactoperoxidase activity"/>
    <property type="evidence" value="ECO:0007669"/>
    <property type="project" value="UniProtKB-EC"/>
</dbReference>
<evidence type="ECO:0000256" key="10">
    <source>
        <dbReference type="PIRSR" id="PIRSR600823-3"/>
    </source>
</evidence>
<comment type="cofactor">
    <cofactor evidence="10">
        <name>Ca(2+)</name>
        <dbReference type="ChEBI" id="CHEBI:29108"/>
    </cofactor>
    <text evidence="10">Binds 2 calcium ions per subunit.</text>
</comment>
<accession>A0A392M7F6</accession>
<dbReference type="PANTHER" id="PTHR31388">
    <property type="entry name" value="PEROXIDASE 72-RELATED"/>
    <property type="match status" value="1"/>
</dbReference>
<keyword evidence="10" id="KW-0106">Calcium</keyword>
<keyword evidence="5" id="KW-0349">Heme</keyword>
<feature type="active site" description="Proton acceptor" evidence="9">
    <location>
        <position position="15"/>
    </location>
</feature>
<comment type="catalytic activity">
    <reaction evidence="1">
        <text>2 a phenolic donor + H2O2 = 2 a phenolic radical donor + 2 H2O</text>
        <dbReference type="Rhea" id="RHEA:56136"/>
        <dbReference type="ChEBI" id="CHEBI:15377"/>
        <dbReference type="ChEBI" id="CHEBI:16240"/>
        <dbReference type="ChEBI" id="CHEBI:139520"/>
        <dbReference type="ChEBI" id="CHEBI:139521"/>
        <dbReference type="EC" id="1.11.1.7"/>
    </reaction>
</comment>
<keyword evidence="12" id="KW-1015">Disulfide bond</keyword>
<evidence type="ECO:0000313" key="15">
    <source>
        <dbReference type="EMBL" id="MCH83417.1"/>
    </source>
</evidence>
<evidence type="ECO:0000256" key="3">
    <source>
        <dbReference type="ARBA" id="ARBA00012313"/>
    </source>
</evidence>
<gene>
    <name evidence="15" type="ORF">A2U01_0004237</name>
</gene>
<evidence type="ECO:0000256" key="4">
    <source>
        <dbReference type="ARBA" id="ARBA00022559"/>
    </source>
</evidence>
<comment type="similarity">
    <text evidence="13">Belongs to the peroxidase family.</text>
</comment>
<keyword evidence="7" id="KW-0560">Oxidoreductase</keyword>
<feature type="domain" description="Plant heme peroxidase family profile" evidence="14">
    <location>
        <begin position="1"/>
        <end position="89"/>
    </location>
</feature>
<evidence type="ECO:0000256" key="7">
    <source>
        <dbReference type="ARBA" id="ARBA00023002"/>
    </source>
</evidence>
<evidence type="ECO:0000256" key="6">
    <source>
        <dbReference type="ARBA" id="ARBA00022723"/>
    </source>
</evidence>
<evidence type="ECO:0000256" key="13">
    <source>
        <dbReference type="RuleBase" id="RU004241"/>
    </source>
</evidence>
<dbReference type="EC" id="1.11.1.7" evidence="3"/>
<dbReference type="GO" id="GO:0046872">
    <property type="term" value="F:metal ion binding"/>
    <property type="evidence" value="ECO:0007669"/>
    <property type="project" value="UniProtKB-KW"/>
</dbReference>
<dbReference type="Gene3D" id="1.10.520.10">
    <property type="match status" value="1"/>
</dbReference>